<dbReference type="PANTHER" id="PTHR11945">
    <property type="entry name" value="MADS BOX PROTEIN"/>
    <property type="match status" value="1"/>
</dbReference>
<keyword evidence="2" id="KW-0805">Transcription regulation</keyword>
<dbReference type="EMBL" id="RDQH01000334">
    <property type="protein sequence ID" value="RXH92620.1"/>
    <property type="molecule type" value="Genomic_DNA"/>
</dbReference>
<keyword evidence="7" id="KW-1133">Transmembrane helix</keyword>
<dbReference type="Pfam" id="PF00319">
    <property type="entry name" value="SRF-TF"/>
    <property type="match status" value="1"/>
</dbReference>
<dbReference type="SUPFAM" id="SSF55455">
    <property type="entry name" value="SRF-like"/>
    <property type="match status" value="1"/>
</dbReference>
<dbReference type="GO" id="GO:0005634">
    <property type="term" value="C:nucleus"/>
    <property type="evidence" value="ECO:0007669"/>
    <property type="project" value="UniProtKB-SubCell"/>
</dbReference>
<dbReference type="InterPro" id="IPR033897">
    <property type="entry name" value="SRF-like_MADS-box"/>
</dbReference>
<dbReference type="AlphaFoldDB" id="A0A498JAX6"/>
<dbReference type="Gene3D" id="1.25.40.10">
    <property type="entry name" value="Tetratricopeptide repeat domain"/>
    <property type="match status" value="1"/>
</dbReference>
<gene>
    <name evidence="9" type="ORF">DVH24_033516</name>
</gene>
<dbReference type="CDD" id="cd00266">
    <property type="entry name" value="MADS_SRF_like"/>
    <property type="match status" value="1"/>
</dbReference>
<evidence type="ECO:0000256" key="3">
    <source>
        <dbReference type="ARBA" id="ARBA00023125"/>
    </source>
</evidence>
<dbReference type="PRINTS" id="PR00404">
    <property type="entry name" value="MADSDOMAIN"/>
</dbReference>
<name>A0A498JAX6_MALDO</name>
<dbReference type="GO" id="GO:0045944">
    <property type="term" value="P:positive regulation of transcription by RNA polymerase II"/>
    <property type="evidence" value="ECO:0007669"/>
    <property type="project" value="InterPro"/>
</dbReference>
<evidence type="ECO:0000259" key="8">
    <source>
        <dbReference type="PROSITE" id="PS50066"/>
    </source>
</evidence>
<dbReference type="FunFam" id="3.40.1810.10:FF:000018">
    <property type="entry name" value="agamous-like MADS-box protein AGL80"/>
    <property type="match status" value="1"/>
</dbReference>
<keyword evidence="3" id="KW-0238">DNA-binding</keyword>
<accession>A0A498JAX6</accession>
<feature type="transmembrane region" description="Helical" evidence="7">
    <location>
        <begin position="30"/>
        <end position="51"/>
    </location>
</feature>
<comment type="caution">
    <text evidence="9">The sequence shown here is derived from an EMBL/GenBank/DDBJ whole genome shotgun (WGS) entry which is preliminary data.</text>
</comment>
<dbReference type="GO" id="GO:0000978">
    <property type="term" value="F:RNA polymerase II cis-regulatory region sequence-specific DNA binding"/>
    <property type="evidence" value="ECO:0007669"/>
    <property type="project" value="TreeGrafter"/>
</dbReference>
<keyword evidence="10" id="KW-1185">Reference proteome</keyword>
<evidence type="ECO:0000256" key="2">
    <source>
        <dbReference type="ARBA" id="ARBA00023015"/>
    </source>
</evidence>
<dbReference type="InterPro" id="IPR002100">
    <property type="entry name" value="TF_MADSbox"/>
</dbReference>
<feature type="coiled-coil region" evidence="6">
    <location>
        <begin position="336"/>
        <end position="363"/>
    </location>
</feature>
<keyword evidence="6" id="KW-0175">Coiled coil</keyword>
<proteinExistence type="predicted"/>
<organism evidence="9 10">
    <name type="scientific">Malus domestica</name>
    <name type="common">Apple</name>
    <name type="synonym">Pyrus malus</name>
    <dbReference type="NCBI Taxonomy" id="3750"/>
    <lineage>
        <taxon>Eukaryota</taxon>
        <taxon>Viridiplantae</taxon>
        <taxon>Streptophyta</taxon>
        <taxon>Embryophyta</taxon>
        <taxon>Tracheophyta</taxon>
        <taxon>Spermatophyta</taxon>
        <taxon>Magnoliopsida</taxon>
        <taxon>eudicotyledons</taxon>
        <taxon>Gunneridae</taxon>
        <taxon>Pentapetalae</taxon>
        <taxon>rosids</taxon>
        <taxon>fabids</taxon>
        <taxon>Rosales</taxon>
        <taxon>Rosaceae</taxon>
        <taxon>Amygdaloideae</taxon>
        <taxon>Maleae</taxon>
        <taxon>Malus</taxon>
    </lineage>
</organism>
<dbReference type="SMART" id="SM00432">
    <property type="entry name" value="MADS"/>
    <property type="match status" value="1"/>
</dbReference>
<evidence type="ECO:0000256" key="1">
    <source>
        <dbReference type="ARBA" id="ARBA00004123"/>
    </source>
</evidence>
<dbReference type="Gene3D" id="3.40.1810.10">
    <property type="entry name" value="Transcription factor, MADS-box"/>
    <property type="match status" value="1"/>
</dbReference>
<protein>
    <recommendedName>
        <fullName evidence="8">MADS-box domain-containing protein</fullName>
    </recommendedName>
</protein>
<sequence>MDFLQSQLRYINSQTEESAPIDKSRIAKDILLQAGLILFVVVAFLTIHNIPQKLFAKLRYRFRNKTAARAKRHFVLGAQLLAQSRSADSLASSASLSQQALDEAEKAIALVPKDAAAHILKSLALDAQGFKTSALDAIEVALSPLCRKSLTDEERGDAVVKRAEIMLSMNRKAQVDPVIEDLNRAVELSPENVKAFCTLGECYEGKKMTEEARKAYEAALRSIGCLWYITSLKSFLLLQSVLSSHLRRTMTRTKVKLTYISNDSARKATFKKRKKGLMKKVSELSTLCDVKACAIIYSPYDSQPELWPSPLGVQLVLAQFKTMPEMEQSKKMVNQESFLRQRITKANEQLKKQRKENREKEMTRVMFQSLMGKSQLHGLSMVDLNDLGWLIDQNLKEIDNRMKNLNEQDSKSQVQLQPTALPVAAATVAECGVERQQGFELNNNVGTAVQRQQQPFFMDMMNVPQDHQQQQMVGIGGGYEMNMLPFAADQSQINAIWSNSSFYP</sequence>
<keyword evidence="4" id="KW-0804">Transcription</keyword>
<dbReference type="InterPro" id="IPR036879">
    <property type="entry name" value="TF_MADSbox_sf"/>
</dbReference>
<evidence type="ECO:0000256" key="4">
    <source>
        <dbReference type="ARBA" id="ARBA00023163"/>
    </source>
</evidence>
<dbReference type="PANTHER" id="PTHR11945:SF788">
    <property type="entry name" value="AGAMOUS-LIKE-34-RELATED"/>
    <property type="match status" value="1"/>
</dbReference>
<evidence type="ECO:0000256" key="6">
    <source>
        <dbReference type="SAM" id="Coils"/>
    </source>
</evidence>
<evidence type="ECO:0000313" key="10">
    <source>
        <dbReference type="Proteomes" id="UP000290289"/>
    </source>
</evidence>
<keyword evidence="7" id="KW-0812">Transmembrane</keyword>
<feature type="domain" description="MADS-box" evidence="8">
    <location>
        <begin position="250"/>
        <end position="298"/>
    </location>
</feature>
<dbReference type="GO" id="GO:0000981">
    <property type="term" value="F:DNA-binding transcription factor activity, RNA polymerase II-specific"/>
    <property type="evidence" value="ECO:0007669"/>
    <property type="project" value="InterPro"/>
</dbReference>
<reference evidence="9 10" key="1">
    <citation type="submission" date="2018-10" db="EMBL/GenBank/DDBJ databases">
        <title>A high-quality apple genome assembly.</title>
        <authorList>
            <person name="Hu J."/>
        </authorList>
    </citation>
    <scope>NUCLEOTIDE SEQUENCE [LARGE SCALE GENOMIC DNA]</scope>
    <source>
        <strain evidence="10">cv. HFTH1</strain>
        <tissue evidence="9">Young leaf</tissue>
    </source>
</reference>
<dbReference type="GO" id="GO:0046983">
    <property type="term" value="F:protein dimerization activity"/>
    <property type="evidence" value="ECO:0007669"/>
    <property type="project" value="InterPro"/>
</dbReference>
<evidence type="ECO:0000256" key="7">
    <source>
        <dbReference type="SAM" id="Phobius"/>
    </source>
</evidence>
<dbReference type="InterPro" id="IPR011990">
    <property type="entry name" value="TPR-like_helical_dom_sf"/>
</dbReference>
<evidence type="ECO:0000256" key="5">
    <source>
        <dbReference type="ARBA" id="ARBA00023242"/>
    </source>
</evidence>
<dbReference type="PROSITE" id="PS50066">
    <property type="entry name" value="MADS_BOX_2"/>
    <property type="match status" value="1"/>
</dbReference>
<dbReference type="Proteomes" id="UP000290289">
    <property type="component" value="Chromosome 8"/>
</dbReference>
<comment type="subcellular location">
    <subcellularLocation>
        <location evidence="1">Nucleus</location>
    </subcellularLocation>
</comment>
<keyword evidence="7" id="KW-0472">Membrane</keyword>
<evidence type="ECO:0000313" key="9">
    <source>
        <dbReference type="EMBL" id="RXH92620.1"/>
    </source>
</evidence>
<keyword evidence="5" id="KW-0539">Nucleus</keyword>
<dbReference type="SUPFAM" id="SSF48452">
    <property type="entry name" value="TPR-like"/>
    <property type="match status" value="1"/>
</dbReference>